<dbReference type="InterPro" id="IPR005939">
    <property type="entry name" value="BLH_phosphatase-like"/>
</dbReference>
<gene>
    <name evidence="2" type="ORF">EDC28_102375</name>
</gene>
<feature type="domain" description="Beta-lactamase hydrolase-like protein phosphatase-like" evidence="1">
    <location>
        <begin position="17"/>
        <end position="101"/>
    </location>
</feature>
<evidence type="ECO:0000313" key="2">
    <source>
        <dbReference type="EMBL" id="ROQ29996.1"/>
    </source>
</evidence>
<name>A0A3N1PZJ4_9GAMM</name>
<dbReference type="EMBL" id="RJUL01000002">
    <property type="protein sequence ID" value="ROQ29996.1"/>
    <property type="molecule type" value="Genomic_DNA"/>
</dbReference>
<dbReference type="AlphaFoldDB" id="A0A3N1PZJ4"/>
<sequence>MSLPVSACHLYQDGLFCAGQPSAEELALCAEQGVKTVINLTLNSEQSFDEQRVAAGLGLCYHHLPIAGPKDMNADNCQALRALLAEAPKPVLLHCGTANRAGGMLAAMAYHCEGESLDSALAQGRRGGLTMLEGAVRQALCGGE</sequence>
<dbReference type="STRING" id="584787.GCA_001247655_02330"/>
<keyword evidence="3" id="KW-1185">Reference proteome</keyword>
<accession>A0A3N1PZJ4</accession>
<dbReference type="Pfam" id="PF04273">
    <property type="entry name" value="BLH_phosphatase"/>
    <property type="match status" value="1"/>
</dbReference>
<dbReference type="InterPro" id="IPR029021">
    <property type="entry name" value="Prot-tyrosine_phosphatase-like"/>
</dbReference>
<dbReference type="RefSeq" id="WP_050660861.1">
    <property type="nucleotide sequence ID" value="NZ_JBLXAC010000005.1"/>
</dbReference>
<reference evidence="2 3" key="1">
    <citation type="submission" date="2018-11" db="EMBL/GenBank/DDBJ databases">
        <title>Genomic Encyclopedia of Type Strains, Phase IV (KMG-IV): sequencing the most valuable type-strain genomes for metagenomic binning, comparative biology and taxonomic classification.</title>
        <authorList>
            <person name="Goeker M."/>
        </authorList>
    </citation>
    <scope>NUCLEOTIDE SEQUENCE [LARGE SCALE GENOMIC DNA]</scope>
    <source>
        <strain evidence="2 3">DSM 21945</strain>
    </source>
</reference>
<dbReference type="SUPFAM" id="SSF52799">
    <property type="entry name" value="(Phosphotyrosine protein) phosphatases II"/>
    <property type="match status" value="1"/>
</dbReference>
<dbReference type="Proteomes" id="UP000268033">
    <property type="component" value="Unassembled WGS sequence"/>
</dbReference>
<proteinExistence type="predicted"/>
<evidence type="ECO:0000313" key="3">
    <source>
        <dbReference type="Proteomes" id="UP000268033"/>
    </source>
</evidence>
<evidence type="ECO:0000259" key="1">
    <source>
        <dbReference type="Pfam" id="PF04273"/>
    </source>
</evidence>
<comment type="caution">
    <text evidence="2">The sequence shown here is derived from an EMBL/GenBank/DDBJ whole genome shotgun (WGS) entry which is preliminary data.</text>
</comment>
<organism evidence="2 3">
    <name type="scientific">Gallaecimonas pentaromativorans</name>
    <dbReference type="NCBI Taxonomy" id="584787"/>
    <lineage>
        <taxon>Bacteria</taxon>
        <taxon>Pseudomonadati</taxon>
        <taxon>Pseudomonadota</taxon>
        <taxon>Gammaproteobacteria</taxon>
        <taxon>Enterobacterales</taxon>
        <taxon>Gallaecimonadaceae</taxon>
        <taxon>Gallaecimonas</taxon>
    </lineage>
</organism>
<dbReference type="Gene3D" id="3.90.190.10">
    <property type="entry name" value="Protein tyrosine phosphatase superfamily"/>
    <property type="match status" value="1"/>
</dbReference>
<dbReference type="OrthoDB" id="270335at2"/>
<protein>
    <submittedName>
        <fullName evidence="2">Uncharacterized protein (TIGR01244 family)</fullName>
    </submittedName>
</protein>
<dbReference type="GO" id="GO:0016787">
    <property type="term" value="F:hydrolase activity"/>
    <property type="evidence" value="ECO:0007669"/>
    <property type="project" value="InterPro"/>
</dbReference>